<feature type="domain" description="Membrane insertase YidC/Oxa/ALB C-terminal" evidence="7">
    <location>
        <begin position="95"/>
        <end position="293"/>
    </location>
</feature>
<keyword evidence="3 6" id="KW-1133">Transmembrane helix</keyword>
<proteinExistence type="inferred from homology"/>
<dbReference type="AlphaFoldDB" id="A0A835NJJ8"/>
<evidence type="ECO:0000256" key="1">
    <source>
        <dbReference type="ARBA" id="ARBA00004141"/>
    </source>
</evidence>
<dbReference type="GO" id="GO:0005743">
    <property type="term" value="C:mitochondrial inner membrane"/>
    <property type="evidence" value="ECO:0007669"/>
    <property type="project" value="TreeGrafter"/>
</dbReference>
<keyword evidence="10" id="KW-1185">Reference proteome</keyword>
<reference evidence="8" key="1">
    <citation type="submission" date="2020-10" db="EMBL/GenBank/DDBJ databases">
        <title>Feather gene expression reveals the developmental basis of iridescence in African starlings.</title>
        <authorList>
            <person name="Rubenstein D.R."/>
        </authorList>
    </citation>
    <scope>NUCLEOTIDE SEQUENCE</scope>
    <source>
        <strain evidence="8">SS15</strain>
        <tissue evidence="8">Liver</tissue>
    </source>
</reference>
<dbReference type="PANTHER" id="PTHR12428:SF65">
    <property type="entry name" value="CYTOCHROME C OXIDASE ASSEMBLY PROTEIN COX18, MITOCHONDRIAL"/>
    <property type="match status" value="1"/>
</dbReference>
<feature type="non-terminal residue" evidence="8">
    <location>
        <position position="398"/>
    </location>
</feature>
<evidence type="ECO:0000259" key="7">
    <source>
        <dbReference type="Pfam" id="PF02096"/>
    </source>
</evidence>
<organism evidence="8">
    <name type="scientific">Lamprotornis superbus</name>
    <dbReference type="NCBI Taxonomy" id="245042"/>
    <lineage>
        <taxon>Eukaryota</taxon>
        <taxon>Metazoa</taxon>
        <taxon>Chordata</taxon>
        <taxon>Craniata</taxon>
        <taxon>Vertebrata</taxon>
        <taxon>Euteleostomi</taxon>
        <taxon>Archelosauria</taxon>
        <taxon>Archosauria</taxon>
        <taxon>Dinosauria</taxon>
        <taxon>Saurischia</taxon>
        <taxon>Theropoda</taxon>
        <taxon>Coelurosauria</taxon>
        <taxon>Aves</taxon>
        <taxon>Neognathae</taxon>
        <taxon>Neoaves</taxon>
        <taxon>Telluraves</taxon>
        <taxon>Australaves</taxon>
        <taxon>Passeriformes</taxon>
        <taxon>Sturnidae</taxon>
        <taxon>Lamprotornis</taxon>
    </lineage>
</organism>
<dbReference type="EMBL" id="JADDUC010000148">
    <property type="protein sequence ID" value="KAG0117127.1"/>
    <property type="molecule type" value="Genomic_DNA"/>
</dbReference>
<evidence type="ECO:0000256" key="2">
    <source>
        <dbReference type="ARBA" id="ARBA00022692"/>
    </source>
</evidence>
<protein>
    <submittedName>
        <fullName evidence="8">Mitochondrial inner membrane protein COX18</fullName>
    </submittedName>
</protein>
<evidence type="ECO:0000256" key="6">
    <source>
        <dbReference type="SAM" id="Phobius"/>
    </source>
</evidence>
<feature type="transmembrane region" description="Helical" evidence="6">
    <location>
        <begin position="221"/>
        <end position="240"/>
    </location>
</feature>
<comment type="subcellular location">
    <subcellularLocation>
        <location evidence="1 5">Membrane</location>
        <topology evidence="1 5">Multi-pass membrane protein</topology>
    </subcellularLocation>
</comment>
<comment type="caution">
    <text evidence="8">The sequence shown here is derived from an EMBL/GenBank/DDBJ whole genome shotgun (WGS) entry which is preliminary data.</text>
</comment>
<evidence type="ECO:0000256" key="5">
    <source>
        <dbReference type="RuleBase" id="RU003945"/>
    </source>
</evidence>
<reference evidence="9 10" key="2">
    <citation type="journal article" date="2021" name="J. Hered.">
        <title>Feather Gene Expression Elucidates the Developmental Basis of Plumage Iridescence in African Starlings.</title>
        <authorList>
            <person name="Rubenstein D.R."/>
            <person name="Corvelo A."/>
            <person name="MacManes M.D."/>
            <person name="Maia R."/>
            <person name="Narzisi G."/>
            <person name="Rousaki A."/>
            <person name="Vandenabeele P."/>
            <person name="Shawkey M.D."/>
            <person name="Solomon J."/>
        </authorList>
    </citation>
    <scope>NUCLEOTIDE SEQUENCE [LARGE SCALE GENOMIC DNA]</scope>
    <source>
        <strain evidence="9">SS15</strain>
    </source>
</reference>
<dbReference type="GO" id="GO:0033617">
    <property type="term" value="P:mitochondrial respiratory chain complex IV assembly"/>
    <property type="evidence" value="ECO:0007669"/>
    <property type="project" value="TreeGrafter"/>
</dbReference>
<name>A0A835NJJ8_9PASS</name>
<feature type="non-terminal residue" evidence="8">
    <location>
        <position position="1"/>
    </location>
</feature>
<comment type="similarity">
    <text evidence="5">Belongs to the OXA1/ALB3/YidC family.</text>
</comment>
<dbReference type="GO" id="GO:0032979">
    <property type="term" value="P:protein insertion into mitochondrial inner membrane from matrix"/>
    <property type="evidence" value="ECO:0007669"/>
    <property type="project" value="TreeGrafter"/>
</dbReference>
<dbReference type="InterPro" id="IPR001708">
    <property type="entry name" value="YidC/ALB3/OXA1/COX18"/>
</dbReference>
<sequence length="398" mass="43105">GGVLLWRAARACAAEEEGAAGMWRLARAGARAPPALAAAAGAGPGGLGGPEGWYEWAARSAPVHWAEGGLAALQEATGLPCWAAIAGGAAVLRTAVTLPLAAHQGRLLAKLENLQPEIKELAQRLRYEVSVRGKQLGWSEKVARFHFAKNMRRIVTELYVRDNCHPFKATVLLWVQVPMWVCVSLALRNCSVGALGPAVQEQFSSGGALWFTDLTAPDSTWILPVSLGLVNLLVVEIFASQRKMPVSRFQKLVTHFFRAVSVVMIPIAATVPSSMALYWLSSSLVGLCHNLLLRSPAFRRLCCIPRTKSDSDTPYRDIASQNSSDSVISGCCQDILIPKKLPKTGAKPKDYMYVCIEADRLLPDAASAVWGGFRVEENSVWKHKVSTQERPALPKGAF</sequence>
<reference evidence="9" key="3">
    <citation type="submission" date="2022-01" db="EMBL/GenBank/DDBJ databases">
        <authorList>
            <person name="Rubenstein D.R."/>
        </authorList>
    </citation>
    <scope>NUCLEOTIDE SEQUENCE</scope>
    <source>
        <strain evidence="9">SS15</strain>
        <tissue evidence="9">Liver</tissue>
    </source>
</reference>
<evidence type="ECO:0000313" key="10">
    <source>
        <dbReference type="Proteomes" id="UP000618051"/>
    </source>
</evidence>
<dbReference type="CDD" id="cd20069">
    <property type="entry name" value="5TM_Oxa1-like"/>
    <property type="match status" value="1"/>
</dbReference>
<evidence type="ECO:0000313" key="9">
    <source>
        <dbReference type="EMBL" id="KAI1238725.1"/>
    </source>
</evidence>
<evidence type="ECO:0000256" key="4">
    <source>
        <dbReference type="ARBA" id="ARBA00023136"/>
    </source>
</evidence>
<evidence type="ECO:0000256" key="3">
    <source>
        <dbReference type="ARBA" id="ARBA00022989"/>
    </source>
</evidence>
<evidence type="ECO:0000313" key="8">
    <source>
        <dbReference type="EMBL" id="KAG0117127.1"/>
    </source>
</evidence>
<keyword evidence="2 5" id="KW-0812">Transmembrane</keyword>
<keyword evidence="4 6" id="KW-0472">Membrane</keyword>
<dbReference type="OrthoDB" id="2148490at2759"/>
<dbReference type="Pfam" id="PF02096">
    <property type="entry name" value="60KD_IMP"/>
    <property type="match status" value="1"/>
</dbReference>
<dbReference type="EMBL" id="JADDUC020000006">
    <property type="protein sequence ID" value="KAI1238725.1"/>
    <property type="molecule type" value="Genomic_DNA"/>
</dbReference>
<dbReference type="PANTHER" id="PTHR12428">
    <property type="entry name" value="OXA1"/>
    <property type="match status" value="1"/>
</dbReference>
<accession>A0A835NJJ8</accession>
<gene>
    <name evidence="9" type="ORF">IHE44_0013466</name>
    <name evidence="8" type="ORF">IHE44_003007</name>
</gene>
<dbReference type="InterPro" id="IPR028055">
    <property type="entry name" value="YidC/Oxa/ALB_C"/>
</dbReference>
<dbReference type="GO" id="GO:0032977">
    <property type="term" value="F:membrane insertase activity"/>
    <property type="evidence" value="ECO:0007669"/>
    <property type="project" value="InterPro"/>
</dbReference>
<dbReference type="Proteomes" id="UP000618051">
    <property type="component" value="Unassembled WGS sequence"/>
</dbReference>